<keyword evidence="2" id="KW-0238">DNA-binding</keyword>
<proteinExistence type="predicted"/>
<dbReference type="PROSITE" id="PS50043">
    <property type="entry name" value="HTH_LUXR_2"/>
    <property type="match status" value="1"/>
</dbReference>
<evidence type="ECO:0000313" key="6">
    <source>
        <dbReference type="Proteomes" id="UP000467006"/>
    </source>
</evidence>
<dbReference type="PRINTS" id="PR00038">
    <property type="entry name" value="HTHLUXR"/>
</dbReference>
<name>A0A7I7JVG1_9MYCO</name>
<dbReference type="Gene3D" id="1.25.40.10">
    <property type="entry name" value="Tetratricopeptide repeat domain"/>
    <property type="match status" value="2"/>
</dbReference>
<evidence type="ECO:0000256" key="1">
    <source>
        <dbReference type="ARBA" id="ARBA00023015"/>
    </source>
</evidence>
<gene>
    <name evidence="5" type="ORF">MDUV_06600</name>
</gene>
<keyword evidence="1" id="KW-0805">Transcription regulation</keyword>
<dbReference type="InterPro" id="IPR016032">
    <property type="entry name" value="Sig_transdc_resp-reg_C-effctor"/>
</dbReference>
<dbReference type="CDD" id="cd06170">
    <property type="entry name" value="LuxR_C_like"/>
    <property type="match status" value="1"/>
</dbReference>
<feature type="domain" description="HTH luxR-type" evidence="4">
    <location>
        <begin position="576"/>
        <end position="641"/>
    </location>
</feature>
<sequence length="647" mass="70546">MKSPTIELVARAVGEDTERAAKLLEETADEGLVSIEGQRIRFTHPLLARGVYTRASHTRRRALHRRLADLVDEPELQARHLALASVKGEPKTLTTLDKAAKTARARGAPAEAAELLDLALGLGGDTSERRIRSAQYHCDAGDFARAQDLLETTIDQLAPGTQRAEALSRLAAVAVYDSNFRRAADLLERALHEVGDDATLCAQILVTLAFAQFNSGQMPAAAQTVEAAVTAAAEADQPELLCQALSLRVNQRFLRGEGLDEESLQRALQLETPDLHMPMAFRPSVQNASFLSWTGQLEAARAEFAEIRRRCIERGEENDLLHVTFNSFQVEVWLGNVSAAAEIAREAMERARQLGGDLALAMALTMRAVLAALAGREADTRADADAALAASMRCGAYFLTVWPLTALGMLEVSLGNHDAALTTLKPLQAQLDAMPDATEIITSSYVPDAAEAMIGVGILDDAEELIGRLERNGRRLNRAWMMATGARCRSMLLAARGELAGAAAAARSALTHHDRVAMPFERARSLLVWGQLQRRQRRRDAAASTIREALTIFEDLGCAIWATRARTELDRVAVARRPETGQLTESERRIAELAASGRTNREIATTLFISPKTVEVNLSRAYRKLGIRSRAELARRIDQPPEAGGTR</sequence>
<evidence type="ECO:0000313" key="5">
    <source>
        <dbReference type="EMBL" id="BBX15800.1"/>
    </source>
</evidence>
<dbReference type="SUPFAM" id="SSF46894">
    <property type="entry name" value="C-terminal effector domain of the bipartite response regulators"/>
    <property type="match status" value="1"/>
</dbReference>
<organism evidence="5 6">
    <name type="scientific">Mycolicibacterium duvalii</name>
    <dbReference type="NCBI Taxonomy" id="39688"/>
    <lineage>
        <taxon>Bacteria</taxon>
        <taxon>Bacillati</taxon>
        <taxon>Actinomycetota</taxon>
        <taxon>Actinomycetes</taxon>
        <taxon>Mycobacteriales</taxon>
        <taxon>Mycobacteriaceae</taxon>
        <taxon>Mycolicibacterium</taxon>
    </lineage>
</organism>
<evidence type="ECO:0000256" key="3">
    <source>
        <dbReference type="ARBA" id="ARBA00023163"/>
    </source>
</evidence>
<dbReference type="SUPFAM" id="SSF48452">
    <property type="entry name" value="TPR-like"/>
    <property type="match status" value="3"/>
</dbReference>
<dbReference type="PANTHER" id="PTHR44688:SF16">
    <property type="entry name" value="DNA-BINDING TRANSCRIPTIONAL ACTIVATOR DEVR_DOSR"/>
    <property type="match status" value="1"/>
</dbReference>
<dbReference type="Pfam" id="PF00196">
    <property type="entry name" value="GerE"/>
    <property type="match status" value="1"/>
</dbReference>
<dbReference type="InterPro" id="IPR000792">
    <property type="entry name" value="Tscrpt_reg_LuxR_C"/>
</dbReference>
<dbReference type="PANTHER" id="PTHR44688">
    <property type="entry name" value="DNA-BINDING TRANSCRIPTIONAL ACTIVATOR DEVR_DOSR"/>
    <property type="match status" value="1"/>
</dbReference>
<evidence type="ECO:0000259" key="4">
    <source>
        <dbReference type="PROSITE" id="PS50043"/>
    </source>
</evidence>
<evidence type="ECO:0000256" key="2">
    <source>
        <dbReference type="ARBA" id="ARBA00023125"/>
    </source>
</evidence>
<dbReference type="GO" id="GO:0003677">
    <property type="term" value="F:DNA binding"/>
    <property type="evidence" value="ECO:0007669"/>
    <property type="project" value="UniProtKB-KW"/>
</dbReference>
<accession>A0A7I7JVG1</accession>
<keyword evidence="3" id="KW-0804">Transcription</keyword>
<reference evidence="5 6" key="1">
    <citation type="journal article" date="2019" name="Emerg. Microbes Infect.">
        <title>Comprehensive subspecies identification of 175 nontuberculous mycobacteria species based on 7547 genomic profiles.</title>
        <authorList>
            <person name="Matsumoto Y."/>
            <person name="Kinjo T."/>
            <person name="Motooka D."/>
            <person name="Nabeya D."/>
            <person name="Jung N."/>
            <person name="Uechi K."/>
            <person name="Horii T."/>
            <person name="Iida T."/>
            <person name="Fujita J."/>
            <person name="Nakamura S."/>
        </authorList>
    </citation>
    <scope>NUCLEOTIDE SEQUENCE [LARGE SCALE GENOMIC DNA]</scope>
    <source>
        <strain evidence="5 6">JCM 6396</strain>
    </source>
</reference>
<dbReference type="InterPro" id="IPR036388">
    <property type="entry name" value="WH-like_DNA-bd_sf"/>
</dbReference>
<dbReference type="Proteomes" id="UP000467006">
    <property type="component" value="Chromosome"/>
</dbReference>
<dbReference type="EMBL" id="AP022563">
    <property type="protein sequence ID" value="BBX15800.1"/>
    <property type="molecule type" value="Genomic_DNA"/>
</dbReference>
<dbReference type="AlphaFoldDB" id="A0A7I7JVG1"/>
<dbReference type="SMART" id="SM00421">
    <property type="entry name" value="HTH_LUXR"/>
    <property type="match status" value="1"/>
</dbReference>
<dbReference type="PROSITE" id="PS00622">
    <property type="entry name" value="HTH_LUXR_1"/>
    <property type="match status" value="1"/>
</dbReference>
<dbReference type="InterPro" id="IPR011990">
    <property type="entry name" value="TPR-like_helical_dom_sf"/>
</dbReference>
<dbReference type="GO" id="GO:0006355">
    <property type="term" value="P:regulation of DNA-templated transcription"/>
    <property type="evidence" value="ECO:0007669"/>
    <property type="project" value="InterPro"/>
</dbReference>
<protein>
    <recommendedName>
        <fullName evidence="4">HTH luxR-type domain-containing protein</fullName>
    </recommendedName>
</protein>
<dbReference type="RefSeq" id="WP_308207637.1">
    <property type="nucleotide sequence ID" value="NZ_AP022563.1"/>
</dbReference>
<dbReference type="Gene3D" id="1.10.10.10">
    <property type="entry name" value="Winged helix-like DNA-binding domain superfamily/Winged helix DNA-binding domain"/>
    <property type="match status" value="1"/>
</dbReference>
<keyword evidence="6" id="KW-1185">Reference proteome</keyword>
<dbReference type="KEGG" id="mdu:MDUV_06600"/>